<protein>
    <submittedName>
        <fullName evidence="1">Uncharacterized protein</fullName>
    </submittedName>
</protein>
<evidence type="ECO:0000313" key="2">
    <source>
        <dbReference type="Proteomes" id="UP001189624"/>
    </source>
</evidence>
<gene>
    <name evidence="1" type="ORF">AYBTSS11_LOCUS6951</name>
</gene>
<dbReference type="Gramene" id="rna-AYBTSS11_LOCUS6951">
    <property type="protein sequence ID" value="CAJ1935520.1"/>
    <property type="gene ID" value="gene-AYBTSS11_LOCUS6951"/>
</dbReference>
<organism evidence="1 2">
    <name type="scientific">Sphenostylis stenocarpa</name>
    <dbReference type="NCBI Taxonomy" id="92480"/>
    <lineage>
        <taxon>Eukaryota</taxon>
        <taxon>Viridiplantae</taxon>
        <taxon>Streptophyta</taxon>
        <taxon>Embryophyta</taxon>
        <taxon>Tracheophyta</taxon>
        <taxon>Spermatophyta</taxon>
        <taxon>Magnoliopsida</taxon>
        <taxon>eudicotyledons</taxon>
        <taxon>Gunneridae</taxon>
        <taxon>Pentapetalae</taxon>
        <taxon>rosids</taxon>
        <taxon>fabids</taxon>
        <taxon>Fabales</taxon>
        <taxon>Fabaceae</taxon>
        <taxon>Papilionoideae</taxon>
        <taxon>50 kb inversion clade</taxon>
        <taxon>NPAAA clade</taxon>
        <taxon>indigoferoid/millettioid clade</taxon>
        <taxon>Phaseoleae</taxon>
        <taxon>Sphenostylis</taxon>
    </lineage>
</organism>
<dbReference type="AlphaFoldDB" id="A0AA86SC01"/>
<accession>A0AA86SC01</accession>
<reference evidence="1" key="1">
    <citation type="submission" date="2023-10" db="EMBL/GenBank/DDBJ databases">
        <authorList>
            <person name="Domelevo Entfellner J.-B."/>
        </authorList>
    </citation>
    <scope>NUCLEOTIDE SEQUENCE</scope>
</reference>
<evidence type="ECO:0000313" key="1">
    <source>
        <dbReference type="EMBL" id="CAJ1935520.1"/>
    </source>
</evidence>
<dbReference type="Proteomes" id="UP001189624">
    <property type="component" value="Chromosome 3"/>
</dbReference>
<proteinExistence type="predicted"/>
<keyword evidence="2" id="KW-1185">Reference proteome</keyword>
<sequence>MSWEGAAKWVVGINGKKDDYYSRPSTLNCGVPMGSGALVLGMIAPAKCCAINGYMDSTDTRLTCDA</sequence>
<dbReference type="EMBL" id="OY731400">
    <property type="protein sequence ID" value="CAJ1935520.1"/>
    <property type="molecule type" value="Genomic_DNA"/>
</dbReference>
<name>A0AA86SC01_9FABA</name>